<proteinExistence type="predicted"/>
<name>A0A2Z4Y106_9GAMM</name>
<protein>
    <submittedName>
        <fullName evidence="1">Uncharacterized protein</fullName>
    </submittedName>
</protein>
<sequence length="228" mass="25071">MSIVLSSCAAHMAMPVNLTNNSDKIPVEGFAFSAFSNKLNFGQYYVTDINRGWTKKHDLSILGDSSSNTEQKYNFSINKNDQLLWNVECISGASWNQLKIENFFGGSLSFESSSNQQLICIMQNHNKTAKLFMSQPSINSSLQGVMTNNGMQINVSGTEKFASTSITMGTPTGYIFSINNSPMGAVEVINGGNIWFNKTTSPNTRSSLATISAVMLLYQNPRKNSEQI</sequence>
<dbReference type="OrthoDB" id="1420435at2"/>
<dbReference type="RefSeq" id="WP_112870804.1">
    <property type="nucleotide sequence ID" value="NZ_CP021781.1"/>
</dbReference>
<dbReference type="EMBL" id="CP043424">
    <property type="protein sequence ID" value="QIW12874.1"/>
    <property type="molecule type" value="Genomic_DNA"/>
</dbReference>
<accession>A0A2Z4Y106</accession>
<reference evidence="2 4" key="2">
    <citation type="submission" date="2019-08" db="EMBL/GenBank/DDBJ databases">
        <title>Complete genome sequences of Francisella adeliensis (FSC1325 and FSC1326).</title>
        <authorList>
            <person name="Ohrman C."/>
            <person name="Uneklint I."/>
            <person name="Vallesi A."/>
            <person name="Karlsson L."/>
            <person name="Sjodin A."/>
        </authorList>
    </citation>
    <scope>NUCLEOTIDE SEQUENCE [LARGE SCALE GENOMIC DNA]</scope>
    <source>
        <strain evidence="2 4">FSC1325</strain>
    </source>
</reference>
<keyword evidence="4" id="KW-1185">Reference proteome</keyword>
<dbReference type="KEGG" id="fad:CDH04_09575"/>
<dbReference type="Proteomes" id="UP000681131">
    <property type="component" value="Chromosome"/>
</dbReference>
<gene>
    <name evidence="1" type="ORF">CDH04_09575</name>
    <name evidence="2" type="ORF">FZC43_09585</name>
</gene>
<reference evidence="1 3" key="1">
    <citation type="submission" date="2017-06" db="EMBL/GenBank/DDBJ databases">
        <title>Complete genome of Francisella adeliensis.</title>
        <authorList>
            <person name="Vallesi A."/>
            <person name="Sjodin A."/>
        </authorList>
    </citation>
    <scope>NUCLEOTIDE SEQUENCE [LARGE SCALE GENOMIC DNA]</scope>
    <source>
        <strain evidence="1 3">FDC440</strain>
    </source>
</reference>
<dbReference type="AlphaFoldDB" id="A0A2Z4Y106"/>
<evidence type="ECO:0000313" key="3">
    <source>
        <dbReference type="Proteomes" id="UP000251120"/>
    </source>
</evidence>
<organism evidence="1 3">
    <name type="scientific">Francisella adeliensis</name>
    <dbReference type="NCBI Taxonomy" id="2007306"/>
    <lineage>
        <taxon>Bacteria</taxon>
        <taxon>Pseudomonadati</taxon>
        <taxon>Pseudomonadota</taxon>
        <taxon>Gammaproteobacteria</taxon>
        <taxon>Thiotrichales</taxon>
        <taxon>Francisellaceae</taxon>
        <taxon>Francisella</taxon>
    </lineage>
</organism>
<evidence type="ECO:0000313" key="2">
    <source>
        <dbReference type="EMBL" id="QIW12874.1"/>
    </source>
</evidence>
<dbReference type="Proteomes" id="UP000251120">
    <property type="component" value="Chromosome"/>
</dbReference>
<evidence type="ECO:0000313" key="1">
    <source>
        <dbReference type="EMBL" id="AXA34629.1"/>
    </source>
</evidence>
<evidence type="ECO:0000313" key="4">
    <source>
        <dbReference type="Proteomes" id="UP000681131"/>
    </source>
</evidence>
<dbReference type="EMBL" id="CP021781">
    <property type="protein sequence ID" value="AXA34629.1"/>
    <property type="molecule type" value="Genomic_DNA"/>
</dbReference>